<evidence type="ECO:0000313" key="4">
    <source>
        <dbReference type="Proteomes" id="UP000481288"/>
    </source>
</evidence>
<dbReference type="AlphaFoldDB" id="A0A7D8YGP5"/>
<organism evidence="3 4">
    <name type="scientific">Lachnellula cervina</name>
    <dbReference type="NCBI Taxonomy" id="1316786"/>
    <lineage>
        <taxon>Eukaryota</taxon>
        <taxon>Fungi</taxon>
        <taxon>Dikarya</taxon>
        <taxon>Ascomycota</taxon>
        <taxon>Pezizomycotina</taxon>
        <taxon>Leotiomycetes</taxon>
        <taxon>Helotiales</taxon>
        <taxon>Lachnaceae</taxon>
        <taxon>Lachnellula</taxon>
    </lineage>
</organism>
<feature type="region of interest" description="Disordered" evidence="1">
    <location>
        <begin position="23"/>
        <end position="45"/>
    </location>
</feature>
<evidence type="ECO:0008006" key="5">
    <source>
        <dbReference type="Google" id="ProtNLM"/>
    </source>
</evidence>
<dbReference type="InterPro" id="IPR036047">
    <property type="entry name" value="F-box-like_dom_sf"/>
</dbReference>
<keyword evidence="2" id="KW-1133">Transmembrane helix</keyword>
<dbReference type="Proteomes" id="UP000481288">
    <property type="component" value="Unassembled WGS sequence"/>
</dbReference>
<dbReference type="EMBL" id="QGMG01001403">
    <property type="protein sequence ID" value="TVY48455.1"/>
    <property type="molecule type" value="Genomic_DNA"/>
</dbReference>
<accession>A0A7D8YGP5</accession>
<feature type="compositionally biased region" description="Pro residues" evidence="1">
    <location>
        <begin position="28"/>
        <end position="39"/>
    </location>
</feature>
<keyword evidence="2" id="KW-0812">Transmembrane</keyword>
<keyword evidence="2" id="KW-0472">Membrane</keyword>
<keyword evidence="4" id="KW-1185">Reference proteome</keyword>
<evidence type="ECO:0000256" key="1">
    <source>
        <dbReference type="SAM" id="MobiDB-lite"/>
    </source>
</evidence>
<dbReference type="OrthoDB" id="5281164at2759"/>
<proteinExistence type="predicted"/>
<sequence>MAPLTRTKSKSLANPDPVITTLTLRPTPQAPSCPTPPRDQPTLSTLPPELHLLVSSHLTYPDALSLKHTNRHFYTLVYTGVNLKIEWLIERRRLHLDCPHDKKCELGSDMRFCRGSVRLLMKRRREHGECDTREGGRGCLVFGTGICTFRRKRVGLLEKASRFTLRLGSSNVLGWWMCLAVMGALVAWFCMEMQKTQASSAGAISMVLEEQSV</sequence>
<dbReference type="SUPFAM" id="SSF81383">
    <property type="entry name" value="F-box domain"/>
    <property type="match status" value="1"/>
</dbReference>
<evidence type="ECO:0000313" key="3">
    <source>
        <dbReference type="EMBL" id="TVY48455.1"/>
    </source>
</evidence>
<reference evidence="3 4" key="1">
    <citation type="submission" date="2018-05" db="EMBL/GenBank/DDBJ databases">
        <title>Whole genome sequencing for identification of molecular markers to develop diagnostic detection tools for the regulated plant pathogen Lachnellula willkommii.</title>
        <authorList>
            <person name="Giroux E."/>
            <person name="Bilodeau G."/>
        </authorList>
    </citation>
    <scope>NUCLEOTIDE SEQUENCE [LARGE SCALE GENOMIC DNA]</scope>
    <source>
        <strain evidence="3 4">CBS 625.97</strain>
    </source>
</reference>
<gene>
    <name evidence="3" type="ORF">LCER1_G008088</name>
</gene>
<name>A0A7D8YGP5_9HELO</name>
<feature type="transmembrane region" description="Helical" evidence="2">
    <location>
        <begin position="173"/>
        <end position="191"/>
    </location>
</feature>
<protein>
    <recommendedName>
        <fullName evidence="5">F-box domain-containing protein</fullName>
    </recommendedName>
</protein>
<evidence type="ECO:0000256" key="2">
    <source>
        <dbReference type="SAM" id="Phobius"/>
    </source>
</evidence>
<comment type="caution">
    <text evidence="3">The sequence shown here is derived from an EMBL/GenBank/DDBJ whole genome shotgun (WGS) entry which is preliminary data.</text>
</comment>